<evidence type="ECO:0000256" key="6">
    <source>
        <dbReference type="ARBA" id="ARBA00022692"/>
    </source>
</evidence>
<dbReference type="InterPro" id="IPR010105">
    <property type="entry name" value="TonB_sidphr_rcpt"/>
</dbReference>
<keyword evidence="10 15" id="KW-0798">TonB box</keyword>
<sequence length="730" mass="79139">MSSSRCAVGATFPSSYTLLAAVIKHGAVILSCLALSQNTLAQDVQQTSLKGSVEALALPSLEVTGRSIPGQISSPSENSGSYKIKRSSTATGLSIDVKDTPQVVSTVTHEVLQDFTATSINDALQLAPGVNVEKLETDRTAYTARGFDIINVQVDGVGVPDAYSLITGDVDTAIYDRIEILKGANGLTSGTGNPSATINLVRKRPTYDTQTAFGVTAGSWGKGRLDLDVSGSLNEEQTIRGRFVAAKERAESYLDRYAKDRLVGYGVLEADVTEQDTVTLGFSQERSNADSPMWGALPLSFTDGSSTHYDVSTSTASDWSYWNTRKNTAFVEWQHNFENDWRLLATAEHTKTVESSNLFYVYGTPDKATGEGLFAYPSAYGSENKKSQFALRLSGPYSMAGREHELIIGAGYTSGKLDEFSGYAAELGMAVPDLSIWDGRFDVQDFYSSTDGGAVKENQTSVYGATRINLSDDLNIIAGVNHTAVRTNGMSYGASKERDDSDLSPYLGAIYSLNDEWNTYASYTAIFNPQNRLDENKKRLDPIAGKAYEVGVKGSLFDDQLLATAAVFYAEQANVAERAGTIDGQAVYAGVDTISKGVEFELSGKPTQRINLSAGLTLLEIEDEAGKAARTFVPKRTLRLSGVYQIPGMESLKVGGSVRWQSDTENARGTYKQDAYTLLDLMASYEFNEEIRLIAKVNNITNQRYVSSLHSSQGFYGAPRNGTLTLSWNF</sequence>
<feature type="domain" description="TonB-dependent receptor plug" evidence="17">
    <location>
        <begin position="97"/>
        <end position="196"/>
    </location>
</feature>
<dbReference type="Proteomes" id="UP000324760">
    <property type="component" value="Chromosome"/>
</dbReference>
<evidence type="ECO:0000259" key="17">
    <source>
        <dbReference type="Pfam" id="PF07715"/>
    </source>
</evidence>
<keyword evidence="13 14" id="KW-0998">Cell outer membrane</keyword>
<comment type="similarity">
    <text evidence="2 14 15">Belongs to the TonB-dependent receptor family.</text>
</comment>
<name>A0A5P1RBG5_9GAMM</name>
<dbReference type="GO" id="GO:0009279">
    <property type="term" value="C:cell outer membrane"/>
    <property type="evidence" value="ECO:0007669"/>
    <property type="project" value="UniProtKB-SubCell"/>
</dbReference>
<proteinExistence type="inferred from homology"/>
<evidence type="ECO:0000256" key="14">
    <source>
        <dbReference type="PROSITE-ProRule" id="PRU01360"/>
    </source>
</evidence>
<keyword evidence="4 14" id="KW-1134">Transmembrane beta strand</keyword>
<dbReference type="NCBIfam" id="TIGR01783">
    <property type="entry name" value="TonB-siderophor"/>
    <property type="match status" value="1"/>
</dbReference>
<evidence type="ECO:0000313" key="18">
    <source>
        <dbReference type="EMBL" id="QEQ96989.1"/>
    </source>
</evidence>
<accession>A0A5P1RBG5</accession>
<keyword evidence="3 14" id="KW-0813">Transport</keyword>
<keyword evidence="7" id="KW-0732">Signal</keyword>
<dbReference type="SUPFAM" id="SSF56935">
    <property type="entry name" value="Porins"/>
    <property type="match status" value="1"/>
</dbReference>
<protein>
    <submittedName>
        <fullName evidence="18">TonB-dependent siderophore receptor</fullName>
    </submittedName>
</protein>
<gene>
    <name evidence="18" type="ORF">F0U83_09780</name>
</gene>
<dbReference type="InterPro" id="IPR039426">
    <property type="entry name" value="TonB-dep_rcpt-like"/>
</dbReference>
<keyword evidence="19" id="KW-1185">Reference proteome</keyword>
<keyword evidence="8" id="KW-0408">Iron</keyword>
<dbReference type="Gene3D" id="2.40.170.20">
    <property type="entry name" value="TonB-dependent receptor, beta-barrel domain"/>
    <property type="match status" value="1"/>
</dbReference>
<dbReference type="CDD" id="cd01347">
    <property type="entry name" value="ligand_gated_channel"/>
    <property type="match status" value="1"/>
</dbReference>
<evidence type="ECO:0000256" key="11">
    <source>
        <dbReference type="ARBA" id="ARBA00023136"/>
    </source>
</evidence>
<dbReference type="FunFam" id="2.170.130.10:FF:000010">
    <property type="entry name" value="Ferripyoverdine receptor"/>
    <property type="match status" value="1"/>
</dbReference>
<evidence type="ECO:0000256" key="7">
    <source>
        <dbReference type="ARBA" id="ARBA00022729"/>
    </source>
</evidence>
<dbReference type="GO" id="GO:0015344">
    <property type="term" value="F:siderophore uptake transmembrane transporter activity"/>
    <property type="evidence" value="ECO:0007669"/>
    <property type="project" value="TreeGrafter"/>
</dbReference>
<dbReference type="InterPro" id="IPR036942">
    <property type="entry name" value="Beta-barrel_TonB_sf"/>
</dbReference>
<evidence type="ECO:0000256" key="15">
    <source>
        <dbReference type="RuleBase" id="RU003357"/>
    </source>
</evidence>
<evidence type="ECO:0000259" key="16">
    <source>
        <dbReference type="Pfam" id="PF00593"/>
    </source>
</evidence>
<dbReference type="PROSITE" id="PS52016">
    <property type="entry name" value="TONB_DEPENDENT_REC_3"/>
    <property type="match status" value="1"/>
</dbReference>
<evidence type="ECO:0000256" key="5">
    <source>
        <dbReference type="ARBA" id="ARBA00022496"/>
    </source>
</evidence>
<dbReference type="PANTHER" id="PTHR32552">
    <property type="entry name" value="FERRICHROME IRON RECEPTOR-RELATED"/>
    <property type="match status" value="1"/>
</dbReference>
<keyword evidence="6 14" id="KW-0812">Transmembrane</keyword>
<evidence type="ECO:0000256" key="3">
    <source>
        <dbReference type="ARBA" id="ARBA00022448"/>
    </source>
</evidence>
<evidence type="ECO:0000313" key="19">
    <source>
        <dbReference type="Proteomes" id="UP000324760"/>
    </source>
</evidence>
<organism evidence="18 19">
    <name type="scientific">Neptunomonas concharum</name>
    <dbReference type="NCBI Taxonomy" id="1031538"/>
    <lineage>
        <taxon>Bacteria</taxon>
        <taxon>Pseudomonadati</taxon>
        <taxon>Pseudomonadota</taxon>
        <taxon>Gammaproteobacteria</taxon>
        <taxon>Oceanospirillales</taxon>
        <taxon>Oceanospirillaceae</taxon>
        <taxon>Neptunomonas</taxon>
    </lineage>
</organism>
<evidence type="ECO:0000256" key="10">
    <source>
        <dbReference type="ARBA" id="ARBA00023077"/>
    </source>
</evidence>
<evidence type="ECO:0000256" key="8">
    <source>
        <dbReference type="ARBA" id="ARBA00023004"/>
    </source>
</evidence>
<comment type="subcellular location">
    <subcellularLocation>
        <location evidence="1 14">Cell outer membrane</location>
        <topology evidence="1 14">Multi-pass membrane protein</topology>
    </subcellularLocation>
</comment>
<evidence type="ECO:0000256" key="4">
    <source>
        <dbReference type="ARBA" id="ARBA00022452"/>
    </source>
</evidence>
<evidence type="ECO:0000256" key="13">
    <source>
        <dbReference type="ARBA" id="ARBA00023237"/>
    </source>
</evidence>
<evidence type="ECO:0000256" key="2">
    <source>
        <dbReference type="ARBA" id="ARBA00009810"/>
    </source>
</evidence>
<evidence type="ECO:0000256" key="1">
    <source>
        <dbReference type="ARBA" id="ARBA00004571"/>
    </source>
</evidence>
<dbReference type="KEGG" id="ncu:F0U83_09780"/>
<dbReference type="AlphaFoldDB" id="A0A5P1RBG5"/>
<dbReference type="InterPro" id="IPR037066">
    <property type="entry name" value="Plug_dom_sf"/>
</dbReference>
<dbReference type="GO" id="GO:0015891">
    <property type="term" value="P:siderophore transport"/>
    <property type="evidence" value="ECO:0007669"/>
    <property type="project" value="InterPro"/>
</dbReference>
<feature type="domain" description="TonB-dependent receptor-like beta-barrel" evidence="16">
    <location>
        <begin position="305"/>
        <end position="700"/>
    </location>
</feature>
<evidence type="ECO:0000256" key="12">
    <source>
        <dbReference type="ARBA" id="ARBA00023170"/>
    </source>
</evidence>
<evidence type="ECO:0000256" key="9">
    <source>
        <dbReference type="ARBA" id="ARBA00023065"/>
    </source>
</evidence>
<dbReference type="InterPro" id="IPR012910">
    <property type="entry name" value="Plug_dom"/>
</dbReference>
<keyword evidence="11 14" id="KW-0472">Membrane</keyword>
<dbReference type="InterPro" id="IPR000531">
    <property type="entry name" value="Beta-barrel_TonB"/>
</dbReference>
<dbReference type="Pfam" id="PF07715">
    <property type="entry name" value="Plug"/>
    <property type="match status" value="1"/>
</dbReference>
<keyword evidence="12 18" id="KW-0675">Receptor</keyword>
<dbReference type="OrthoDB" id="6127007at2"/>
<keyword evidence="9" id="KW-0406">Ion transport</keyword>
<dbReference type="RefSeq" id="WP_138987702.1">
    <property type="nucleotide sequence ID" value="NZ_CP043869.1"/>
</dbReference>
<reference evidence="18 19" key="1">
    <citation type="journal article" date="2019" name="Biochem. Eng. J.">
        <title>Metabolic engineering of the marine bacteria Neptunomonas concharum for the production of acetoin and meso-2,3-butanediol from acetate.</title>
        <authorList>
            <person name="Li W."/>
            <person name="Pu N."/>
            <person name="Liu C.-X."/>
            <person name="Yuan Q.-P."/>
            <person name="Li Z.-J."/>
        </authorList>
    </citation>
    <scope>NUCLEOTIDE SEQUENCE [LARGE SCALE GENOMIC DNA]</scope>
    <source>
        <strain evidence="18 19">JCM17730</strain>
    </source>
</reference>
<dbReference type="EMBL" id="CP043869">
    <property type="protein sequence ID" value="QEQ96989.1"/>
    <property type="molecule type" value="Genomic_DNA"/>
</dbReference>
<dbReference type="Pfam" id="PF00593">
    <property type="entry name" value="TonB_dep_Rec_b-barrel"/>
    <property type="match status" value="1"/>
</dbReference>
<dbReference type="Gene3D" id="2.170.130.10">
    <property type="entry name" value="TonB-dependent receptor, plug domain"/>
    <property type="match status" value="1"/>
</dbReference>
<dbReference type="PANTHER" id="PTHR32552:SF74">
    <property type="entry name" value="HYDROXAMATE SIDEROPHORE RECEPTOR FHUE"/>
    <property type="match status" value="1"/>
</dbReference>
<keyword evidence="5" id="KW-0410">Iron transport</keyword>
<dbReference type="GO" id="GO:0038023">
    <property type="term" value="F:signaling receptor activity"/>
    <property type="evidence" value="ECO:0007669"/>
    <property type="project" value="InterPro"/>
</dbReference>